<comment type="pathway">
    <text evidence="1 11">Metabolic intermediate biosynthesis; chorismate biosynthesis; chorismate from D-erythrose 4-phosphate and phosphoenolpyruvate: step 5/7.</text>
</comment>
<evidence type="ECO:0000256" key="2">
    <source>
        <dbReference type="ARBA" id="ARBA00006997"/>
    </source>
</evidence>
<keyword evidence="11" id="KW-0963">Cytoplasm</keyword>
<comment type="function">
    <text evidence="11">Catalyzes the specific phosphorylation of the 3-hydroxyl group of shikimic acid using ATP as a cosubstrate.</text>
</comment>
<evidence type="ECO:0000256" key="1">
    <source>
        <dbReference type="ARBA" id="ARBA00004842"/>
    </source>
</evidence>
<feature type="binding site" evidence="11">
    <location>
        <begin position="21"/>
        <end position="26"/>
    </location>
    <ligand>
        <name>ATP</name>
        <dbReference type="ChEBI" id="CHEBI:30616"/>
    </ligand>
</feature>
<evidence type="ECO:0000256" key="11">
    <source>
        <dbReference type="HAMAP-Rule" id="MF_00109"/>
    </source>
</evidence>
<evidence type="ECO:0000256" key="9">
    <source>
        <dbReference type="ARBA" id="ARBA00023141"/>
    </source>
</evidence>
<keyword evidence="4 11" id="KW-0028">Amino-acid biosynthesis</keyword>
<sequence length="182" mass="20316">MTSEPTKPALGNNVFLIGPMGSGKTAVGKQLARLLHLHFYDSDAEIEHRCGVDIPFIFEKEGEAGFRDREREVIDALTQMTDVIVATGGGAVLSELNREHLAGRGRVVYLQTSVDQQLERTRHGRQRPLLYTADPERKLRELMTFRGPLYESIATIVVCTDGRQVRAVADEVVQRLQELSVT</sequence>
<evidence type="ECO:0000256" key="5">
    <source>
        <dbReference type="ARBA" id="ARBA00022679"/>
    </source>
</evidence>
<evidence type="ECO:0000256" key="6">
    <source>
        <dbReference type="ARBA" id="ARBA00022741"/>
    </source>
</evidence>
<keyword evidence="5 11" id="KW-0808">Transferase</keyword>
<feature type="binding site" evidence="11">
    <location>
        <position position="43"/>
    </location>
    <ligand>
        <name>substrate</name>
    </ligand>
</feature>
<comment type="similarity">
    <text evidence="2 11">Belongs to the shikimate kinase family.</text>
</comment>
<keyword evidence="6 11" id="KW-0547">Nucleotide-binding</keyword>
<evidence type="ECO:0000313" key="12">
    <source>
        <dbReference type="EMBL" id="MFC4310153.1"/>
    </source>
</evidence>
<protein>
    <recommendedName>
        <fullName evidence="3 11">Shikimate kinase</fullName>
        <shortName evidence="11">SK</shortName>
        <ecNumber evidence="3 11">2.7.1.71</ecNumber>
    </recommendedName>
</protein>
<dbReference type="RefSeq" id="WP_380597411.1">
    <property type="nucleotide sequence ID" value="NZ_JBHSDU010000003.1"/>
</dbReference>
<evidence type="ECO:0000256" key="3">
    <source>
        <dbReference type="ARBA" id="ARBA00012154"/>
    </source>
</evidence>
<accession>A0ABV8SRB1</accession>
<dbReference type="Pfam" id="PF01202">
    <property type="entry name" value="SKI"/>
    <property type="match status" value="1"/>
</dbReference>
<feature type="binding site" evidence="11">
    <location>
        <position position="146"/>
    </location>
    <ligand>
        <name>substrate</name>
    </ligand>
</feature>
<dbReference type="Gene3D" id="3.40.50.300">
    <property type="entry name" value="P-loop containing nucleotide triphosphate hydrolases"/>
    <property type="match status" value="1"/>
</dbReference>
<comment type="catalytic activity">
    <reaction evidence="10 11">
        <text>shikimate + ATP = 3-phosphoshikimate + ADP + H(+)</text>
        <dbReference type="Rhea" id="RHEA:13121"/>
        <dbReference type="ChEBI" id="CHEBI:15378"/>
        <dbReference type="ChEBI" id="CHEBI:30616"/>
        <dbReference type="ChEBI" id="CHEBI:36208"/>
        <dbReference type="ChEBI" id="CHEBI:145989"/>
        <dbReference type="ChEBI" id="CHEBI:456216"/>
        <dbReference type="EC" id="2.7.1.71"/>
    </reaction>
</comment>
<evidence type="ECO:0000313" key="13">
    <source>
        <dbReference type="Proteomes" id="UP001595904"/>
    </source>
</evidence>
<dbReference type="InterPro" id="IPR031322">
    <property type="entry name" value="Shikimate/glucono_kinase"/>
</dbReference>
<keyword evidence="7 11" id="KW-0418">Kinase</keyword>
<dbReference type="InterPro" id="IPR023000">
    <property type="entry name" value="Shikimate_kinase_CS"/>
</dbReference>
<organism evidence="12 13">
    <name type="scientific">Steroidobacter flavus</name>
    <dbReference type="NCBI Taxonomy" id="1842136"/>
    <lineage>
        <taxon>Bacteria</taxon>
        <taxon>Pseudomonadati</taxon>
        <taxon>Pseudomonadota</taxon>
        <taxon>Gammaproteobacteria</taxon>
        <taxon>Steroidobacterales</taxon>
        <taxon>Steroidobacteraceae</taxon>
        <taxon>Steroidobacter</taxon>
    </lineage>
</organism>
<gene>
    <name evidence="11 12" type="primary">aroK</name>
    <name evidence="12" type="ORF">ACFPN2_13765</name>
</gene>
<feature type="binding site" evidence="11">
    <location>
        <position position="25"/>
    </location>
    <ligand>
        <name>Mg(2+)</name>
        <dbReference type="ChEBI" id="CHEBI:18420"/>
    </ligand>
</feature>
<comment type="subunit">
    <text evidence="11">Monomer.</text>
</comment>
<dbReference type="GO" id="GO:0004765">
    <property type="term" value="F:shikimate kinase activity"/>
    <property type="evidence" value="ECO:0007669"/>
    <property type="project" value="UniProtKB-EC"/>
</dbReference>
<keyword evidence="8 11" id="KW-0067">ATP-binding</keyword>
<keyword evidence="11" id="KW-0479">Metal-binding</keyword>
<dbReference type="CDD" id="cd00464">
    <property type="entry name" value="SK"/>
    <property type="match status" value="1"/>
</dbReference>
<feature type="binding site" evidence="11">
    <location>
        <position position="163"/>
    </location>
    <ligand>
        <name>ATP</name>
        <dbReference type="ChEBI" id="CHEBI:30616"/>
    </ligand>
</feature>
<comment type="subcellular location">
    <subcellularLocation>
        <location evidence="11">Cytoplasm</location>
    </subcellularLocation>
</comment>
<evidence type="ECO:0000256" key="4">
    <source>
        <dbReference type="ARBA" id="ARBA00022605"/>
    </source>
</evidence>
<dbReference type="PROSITE" id="PS01128">
    <property type="entry name" value="SHIKIMATE_KINASE"/>
    <property type="match status" value="1"/>
</dbReference>
<dbReference type="PANTHER" id="PTHR21087">
    <property type="entry name" value="SHIKIMATE KINASE"/>
    <property type="match status" value="1"/>
</dbReference>
<comment type="cofactor">
    <cofactor evidence="11">
        <name>Mg(2+)</name>
        <dbReference type="ChEBI" id="CHEBI:18420"/>
    </cofactor>
    <text evidence="11">Binds 1 Mg(2+) ion per subunit.</text>
</comment>
<dbReference type="HAMAP" id="MF_00109">
    <property type="entry name" value="Shikimate_kinase"/>
    <property type="match status" value="1"/>
</dbReference>
<name>A0ABV8SRB1_9GAMM</name>
<keyword evidence="13" id="KW-1185">Reference proteome</keyword>
<proteinExistence type="inferred from homology"/>
<dbReference type="SUPFAM" id="SSF52540">
    <property type="entry name" value="P-loop containing nucleoside triphosphate hydrolases"/>
    <property type="match status" value="1"/>
</dbReference>
<keyword evidence="9 11" id="KW-0057">Aromatic amino acid biosynthesis</keyword>
<dbReference type="EMBL" id="JBHSDU010000003">
    <property type="protein sequence ID" value="MFC4310153.1"/>
    <property type="molecule type" value="Genomic_DNA"/>
</dbReference>
<dbReference type="NCBIfam" id="NF003456">
    <property type="entry name" value="PRK05057.1"/>
    <property type="match status" value="1"/>
</dbReference>
<dbReference type="InterPro" id="IPR027417">
    <property type="entry name" value="P-loop_NTPase"/>
</dbReference>
<dbReference type="PRINTS" id="PR01100">
    <property type="entry name" value="SHIKIMTKNASE"/>
</dbReference>
<feature type="binding site" evidence="11">
    <location>
        <position position="89"/>
    </location>
    <ligand>
        <name>substrate</name>
    </ligand>
</feature>
<dbReference type="PANTHER" id="PTHR21087:SF16">
    <property type="entry name" value="SHIKIMATE KINASE 1, CHLOROPLASTIC"/>
    <property type="match status" value="1"/>
</dbReference>
<evidence type="ECO:0000256" key="7">
    <source>
        <dbReference type="ARBA" id="ARBA00022777"/>
    </source>
</evidence>
<reference evidence="13" key="1">
    <citation type="journal article" date="2019" name="Int. J. Syst. Evol. Microbiol.">
        <title>The Global Catalogue of Microorganisms (GCM) 10K type strain sequencing project: providing services to taxonomists for standard genome sequencing and annotation.</title>
        <authorList>
            <consortium name="The Broad Institute Genomics Platform"/>
            <consortium name="The Broad Institute Genome Sequencing Center for Infectious Disease"/>
            <person name="Wu L."/>
            <person name="Ma J."/>
        </authorList>
    </citation>
    <scope>NUCLEOTIDE SEQUENCE [LARGE SCALE GENOMIC DNA]</scope>
    <source>
        <strain evidence="13">CGMCC 1.10759</strain>
    </source>
</reference>
<evidence type="ECO:0000256" key="10">
    <source>
        <dbReference type="ARBA" id="ARBA00048567"/>
    </source>
</evidence>
<keyword evidence="11" id="KW-0460">Magnesium</keyword>
<comment type="caution">
    <text evidence="12">The sequence shown here is derived from an EMBL/GenBank/DDBJ whole genome shotgun (WGS) entry which is preliminary data.</text>
</comment>
<dbReference type="InterPro" id="IPR000623">
    <property type="entry name" value="Shikimate_kinase/TSH1"/>
</dbReference>
<feature type="binding site" evidence="11">
    <location>
        <position position="67"/>
    </location>
    <ligand>
        <name>substrate</name>
    </ligand>
</feature>
<dbReference type="EC" id="2.7.1.71" evidence="3 11"/>
<evidence type="ECO:0000256" key="8">
    <source>
        <dbReference type="ARBA" id="ARBA00022840"/>
    </source>
</evidence>
<dbReference type="Proteomes" id="UP001595904">
    <property type="component" value="Unassembled WGS sequence"/>
</dbReference>
<feature type="binding site" evidence="11">
    <location>
        <position position="127"/>
    </location>
    <ligand>
        <name>ATP</name>
        <dbReference type="ChEBI" id="CHEBI:30616"/>
    </ligand>
</feature>